<comment type="caution">
    <text evidence="2">The sequence shown here is derived from an EMBL/GenBank/DDBJ whole genome shotgun (WGS) entry which is preliminary data.</text>
</comment>
<dbReference type="AlphaFoldDB" id="A0A9Q0I0X8"/>
<evidence type="ECO:0000259" key="1">
    <source>
        <dbReference type="PROSITE" id="PS50878"/>
    </source>
</evidence>
<feature type="domain" description="Reverse transcriptase" evidence="1">
    <location>
        <begin position="1"/>
        <end position="90"/>
    </location>
</feature>
<dbReference type="PANTHER" id="PTHR47027">
    <property type="entry name" value="REVERSE TRANSCRIPTASE DOMAIN-CONTAINING PROTEIN"/>
    <property type="match status" value="1"/>
</dbReference>
<evidence type="ECO:0000313" key="2">
    <source>
        <dbReference type="EMBL" id="KAJ3581739.1"/>
    </source>
</evidence>
<evidence type="ECO:0000313" key="3">
    <source>
        <dbReference type="Proteomes" id="UP001148018"/>
    </source>
</evidence>
<organism evidence="2 3">
    <name type="scientific">Muraenolepis orangiensis</name>
    <name type="common">Patagonian moray cod</name>
    <dbReference type="NCBI Taxonomy" id="630683"/>
    <lineage>
        <taxon>Eukaryota</taxon>
        <taxon>Metazoa</taxon>
        <taxon>Chordata</taxon>
        <taxon>Craniata</taxon>
        <taxon>Vertebrata</taxon>
        <taxon>Euteleostomi</taxon>
        <taxon>Actinopterygii</taxon>
        <taxon>Neopterygii</taxon>
        <taxon>Teleostei</taxon>
        <taxon>Neoteleostei</taxon>
        <taxon>Acanthomorphata</taxon>
        <taxon>Zeiogadaria</taxon>
        <taxon>Gadariae</taxon>
        <taxon>Gadiformes</taxon>
        <taxon>Muraenolepidoidei</taxon>
        <taxon>Muraenolepididae</taxon>
        <taxon>Muraenolepis</taxon>
    </lineage>
</organism>
<dbReference type="PANTHER" id="PTHR47027:SF20">
    <property type="entry name" value="REVERSE TRANSCRIPTASE-LIKE PROTEIN WITH RNA-DIRECTED DNA POLYMERASE DOMAIN"/>
    <property type="match status" value="1"/>
</dbReference>
<dbReference type="EMBL" id="JANIIK010002039">
    <property type="protein sequence ID" value="KAJ3581739.1"/>
    <property type="molecule type" value="Genomic_DNA"/>
</dbReference>
<protein>
    <recommendedName>
        <fullName evidence="1">Reverse transcriptase domain-containing protein</fullName>
    </recommendedName>
</protein>
<gene>
    <name evidence="2" type="ORF">NHX12_016288</name>
</gene>
<keyword evidence="3" id="KW-1185">Reference proteome</keyword>
<dbReference type="InterPro" id="IPR000477">
    <property type="entry name" value="RT_dom"/>
</dbReference>
<reference evidence="2" key="1">
    <citation type="submission" date="2022-07" db="EMBL/GenBank/DDBJ databases">
        <title>Chromosome-level genome of Muraenolepis orangiensis.</title>
        <authorList>
            <person name="Kim J."/>
        </authorList>
    </citation>
    <scope>NUCLEOTIDE SEQUENCE</scope>
    <source>
        <strain evidence="2">KU_S4_2022</strain>
        <tissue evidence="2">Muscle</tissue>
    </source>
</reference>
<sequence>ATTKLQRERVIELQYADDCALVSHNPQDLQSVLTAAVRAYSRMGLTVNTIKTEVVASGVPTSHLHHLPSLLLVNNCLLYHPSDTWGAFSLRTTPSTMRSKTG</sequence>
<dbReference type="OrthoDB" id="410381at2759"/>
<name>A0A9Q0I0X8_9TELE</name>
<accession>A0A9Q0I0X8</accession>
<feature type="non-terminal residue" evidence="2">
    <location>
        <position position="1"/>
    </location>
</feature>
<dbReference type="Proteomes" id="UP001148018">
    <property type="component" value="Unassembled WGS sequence"/>
</dbReference>
<dbReference type="PROSITE" id="PS50878">
    <property type="entry name" value="RT_POL"/>
    <property type="match status" value="1"/>
</dbReference>
<proteinExistence type="predicted"/>